<evidence type="ECO:0000259" key="4">
    <source>
        <dbReference type="PROSITE" id="PS50199"/>
    </source>
</evidence>
<evidence type="ECO:0000313" key="5">
    <source>
        <dbReference type="EMBL" id="BDX05799.1"/>
    </source>
</evidence>
<keyword evidence="2" id="KW-0863">Zinc-finger</keyword>
<dbReference type="InterPro" id="IPR001876">
    <property type="entry name" value="Znf_RanBP2"/>
</dbReference>
<dbReference type="Proteomes" id="UP001333710">
    <property type="component" value="Chromosome"/>
</dbReference>
<organism evidence="5 6">
    <name type="scientific">Planctobacterium marinum</name>
    <dbReference type="NCBI Taxonomy" id="1631968"/>
    <lineage>
        <taxon>Bacteria</taxon>
        <taxon>Pseudomonadati</taxon>
        <taxon>Pseudomonadota</taxon>
        <taxon>Gammaproteobacteria</taxon>
        <taxon>Alteromonadales</taxon>
        <taxon>Alteromonadaceae</taxon>
        <taxon>Planctobacterium</taxon>
    </lineage>
</organism>
<proteinExistence type="predicted"/>
<dbReference type="EMBL" id="AP027272">
    <property type="protein sequence ID" value="BDX05799.1"/>
    <property type="molecule type" value="Genomic_DNA"/>
</dbReference>
<keyword evidence="1" id="KW-0479">Metal-binding</keyword>
<evidence type="ECO:0000256" key="1">
    <source>
        <dbReference type="ARBA" id="ARBA00022723"/>
    </source>
</evidence>
<dbReference type="AlphaFoldDB" id="A0AA48HI95"/>
<evidence type="ECO:0000313" key="6">
    <source>
        <dbReference type="Proteomes" id="UP001333710"/>
    </source>
</evidence>
<reference evidence="5" key="1">
    <citation type="submission" date="2023-01" db="EMBL/GenBank/DDBJ databases">
        <title>Complete genome sequence of Planctobacterium marinum strain Dej080120_11.</title>
        <authorList>
            <person name="Ueki S."/>
            <person name="Maruyama F."/>
        </authorList>
    </citation>
    <scope>NUCLEOTIDE SEQUENCE</scope>
    <source>
        <strain evidence="5">Dej080120_11</strain>
    </source>
</reference>
<dbReference type="PROSITE" id="PS01358">
    <property type="entry name" value="ZF_RANBP2_1"/>
    <property type="match status" value="1"/>
</dbReference>
<dbReference type="RefSeq" id="WP_338291791.1">
    <property type="nucleotide sequence ID" value="NZ_AP027272.1"/>
</dbReference>
<protein>
    <recommendedName>
        <fullName evidence="4">RanBP2-type domain-containing protein</fullName>
    </recommendedName>
</protein>
<feature type="domain" description="RanBP2-type" evidence="4">
    <location>
        <begin position="73"/>
        <end position="103"/>
    </location>
</feature>
<dbReference type="PROSITE" id="PS50199">
    <property type="entry name" value="ZF_RANBP2_2"/>
    <property type="match status" value="1"/>
</dbReference>
<evidence type="ECO:0000256" key="2">
    <source>
        <dbReference type="ARBA" id="ARBA00022771"/>
    </source>
</evidence>
<evidence type="ECO:0000256" key="3">
    <source>
        <dbReference type="ARBA" id="ARBA00022833"/>
    </source>
</evidence>
<keyword evidence="3" id="KW-0862">Zinc</keyword>
<dbReference type="Pfam" id="PF09413">
    <property type="entry name" value="DUF2007"/>
    <property type="match status" value="1"/>
</dbReference>
<gene>
    <name evidence="5" type="ORF">MACH26_13200</name>
</gene>
<dbReference type="InterPro" id="IPR018551">
    <property type="entry name" value="DUF2007"/>
</dbReference>
<dbReference type="GO" id="GO:0008270">
    <property type="term" value="F:zinc ion binding"/>
    <property type="evidence" value="ECO:0007669"/>
    <property type="project" value="UniProtKB-KW"/>
</dbReference>
<dbReference type="KEGG" id="pmaw:MACH26_13200"/>
<accession>A0AA48HI95</accession>
<name>A0AA48HI95_9ALTE</name>
<sequence>MIKVFCSENRLRIQQVKDLLDGYGIPCFIKNEYSIGGIGEISPFDAWPEIWLTDNEWFNRASQLIAEFEAAEKEGSPWVCRQCQEHNEASFEICWQCGTEFNP</sequence>
<keyword evidence="6" id="KW-1185">Reference proteome</keyword>